<evidence type="ECO:0000256" key="4">
    <source>
        <dbReference type="ARBA" id="ARBA00022777"/>
    </source>
</evidence>
<evidence type="ECO:0000259" key="9">
    <source>
        <dbReference type="PROSITE" id="PS50011"/>
    </source>
</evidence>
<organism evidence="10 11">
    <name type="scientific">Tritrichomonas musculus</name>
    <dbReference type="NCBI Taxonomy" id="1915356"/>
    <lineage>
        <taxon>Eukaryota</taxon>
        <taxon>Metamonada</taxon>
        <taxon>Parabasalia</taxon>
        <taxon>Tritrichomonadida</taxon>
        <taxon>Tritrichomonadidae</taxon>
        <taxon>Tritrichomonas</taxon>
    </lineage>
</organism>
<dbReference type="Proteomes" id="UP001470230">
    <property type="component" value="Unassembled WGS sequence"/>
</dbReference>
<evidence type="ECO:0000256" key="5">
    <source>
        <dbReference type="ARBA" id="ARBA00022840"/>
    </source>
</evidence>
<evidence type="ECO:0000256" key="6">
    <source>
        <dbReference type="PROSITE-ProRule" id="PRU00235"/>
    </source>
</evidence>
<keyword evidence="3 7" id="KW-0547">Nucleotide-binding</keyword>
<dbReference type="InterPro" id="IPR011009">
    <property type="entry name" value="Kinase-like_dom_sf"/>
</dbReference>
<dbReference type="SUPFAM" id="SSF50985">
    <property type="entry name" value="RCC1/BLIP-II"/>
    <property type="match status" value="1"/>
</dbReference>
<dbReference type="EMBL" id="JAPFFF010000028">
    <property type="protein sequence ID" value="KAK8846979.1"/>
    <property type="molecule type" value="Genomic_DNA"/>
</dbReference>
<gene>
    <name evidence="10" type="ORF">M9Y10_019553</name>
</gene>
<dbReference type="InterPro" id="IPR000408">
    <property type="entry name" value="Reg_chr_condens"/>
</dbReference>
<dbReference type="InterPro" id="IPR008271">
    <property type="entry name" value="Ser/Thr_kinase_AS"/>
</dbReference>
<protein>
    <submittedName>
        <fullName evidence="10">Copper transport protein ctr1</fullName>
    </submittedName>
</protein>
<keyword evidence="4" id="KW-0418">Kinase</keyword>
<sequence>MKICGSNECYRFGFTSDKSSIYPPCDSSLYIPSLLSFSADYNHSVWISKEKQCFGVGSNQKNQINGFYDKKIFNKPEIFNLTDKTGKKYDFISAVCGRAYTLYLISKGENENNQLVYSYNDKYQMPYFVSINGQNPKYLFGGHCSAAAIDSNGSIFIIINNFNKLYDPIIQPSLLPENEKAVDIAFCKSFIYALGTSGKVYCSPLGAKNIEFNLVEELKEVEITEISGTNDHILAVTKDGLVYGCGSNYNGQLGIGARFQSVPQFTEIRSTLQKYKIKSVSAGFSHSLFITEEGLVLACGTNKFGQLFISKSDECVFSPTETTIKSGATFCIAGCAISVAFIGTEPPPNTPNRTIREKTGIESDATSEGLQESISKLKEENEKLKNDLKNTQLKICRLAGAIECMPLEDIRYDELTEDKIDELCSEAAYLKKIGVSVAKNLPSSYHDPSEVDSVLSRLLDDSSKLNELLQALTGDDSISTHELSNEQFNKIKNDAKKKSADSKDSNTQQPSSNQIEILDSEAINDLEKIEEIGSGGGGRVYKVFKKEIYALKEMISKKSVHKDFQSFLREYELLSMLKHPNILNTYGFFFSDAKHPPSILLEFCSENLDDAVCNKSLSNVQTVFFIYQIAEGMKYVHFKQIIHRDLKPSNILIASDGTIKICDFGISKLMTVEEQSKTRGVGTQKFMAPENINEEEYDEKVDVYSFGVLVFFVLNNGDLSSIKIGDIFKGKKFAIPEKITSFAKQLISDCCSLDASARPSFKDILDRMESNKYTLTSLSPSEMKEVELMIKEHKEKIPY</sequence>
<dbReference type="PROSITE" id="PS50011">
    <property type="entry name" value="PROTEIN_KINASE_DOM"/>
    <property type="match status" value="1"/>
</dbReference>
<feature type="region of interest" description="Disordered" evidence="8">
    <location>
        <begin position="494"/>
        <end position="516"/>
    </location>
</feature>
<keyword evidence="2" id="KW-0808">Transferase</keyword>
<dbReference type="PANTHER" id="PTHR24345">
    <property type="entry name" value="SERINE/THREONINE-PROTEIN KINASE PLK"/>
    <property type="match status" value="1"/>
</dbReference>
<feature type="repeat" description="RCC1" evidence="6">
    <location>
        <begin position="240"/>
        <end position="293"/>
    </location>
</feature>
<evidence type="ECO:0000313" key="10">
    <source>
        <dbReference type="EMBL" id="KAK8846979.1"/>
    </source>
</evidence>
<dbReference type="InterPro" id="IPR017441">
    <property type="entry name" value="Protein_kinase_ATP_BS"/>
</dbReference>
<dbReference type="Gene3D" id="2.130.10.30">
    <property type="entry name" value="Regulator of chromosome condensation 1/beta-lactamase-inhibitor protein II"/>
    <property type="match status" value="2"/>
</dbReference>
<dbReference type="Gene3D" id="1.10.510.10">
    <property type="entry name" value="Transferase(Phosphotransferase) domain 1"/>
    <property type="match status" value="1"/>
</dbReference>
<evidence type="ECO:0000313" key="11">
    <source>
        <dbReference type="Proteomes" id="UP001470230"/>
    </source>
</evidence>
<keyword evidence="5 7" id="KW-0067">ATP-binding</keyword>
<dbReference type="PROSITE" id="PS00626">
    <property type="entry name" value="RCC1_2"/>
    <property type="match status" value="1"/>
</dbReference>
<evidence type="ECO:0000256" key="8">
    <source>
        <dbReference type="SAM" id="MobiDB-lite"/>
    </source>
</evidence>
<dbReference type="SMART" id="SM00220">
    <property type="entry name" value="S_TKc"/>
    <property type="match status" value="1"/>
</dbReference>
<dbReference type="Pfam" id="PF13540">
    <property type="entry name" value="RCC1_2"/>
    <property type="match status" value="2"/>
</dbReference>
<dbReference type="InterPro" id="IPR000719">
    <property type="entry name" value="Prot_kinase_dom"/>
</dbReference>
<dbReference type="Pfam" id="PF00069">
    <property type="entry name" value="Pkinase"/>
    <property type="match status" value="1"/>
</dbReference>
<proteinExistence type="predicted"/>
<feature type="region of interest" description="Disordered" evidence="8">
    <location>
        <begin position="347"/>
        <end position="369"/>
    </location>
</feature>
<dbReference type="SUPFAM" id="SSF56112">
    <property type="entry name" value="Protein kinase-like (PK-like)"/>
    <property type="match status" value="1"/>
</dbReference>
<evidence type="ECO:0000256" key="1">
    <source>
        <dbReference type="ARBA" id="ARBA00022527"/>
    </source>
</evidence>
<evidence type="ECO:0000256" key="7">
    <source>
        <dbReference type="PROSITE-ProRule" id="PRU10141"/>
    </source>
</evidence>
<dbReference type="PROSITE" id="PS00108">
    <property type="entry name" value="PROTEIN_KINASE_ST"/>
    <property type="match status" value="1"/>
</dbReference>
<dbReference type="InterPro" id="IPR009091">
    <property type="entry name" value="RCC1/BLIP-II"/>
</dbReference>
<keyword evidence="1" id="KW-0723">Serine/threonine-protein kinase</keyword>
<reference evidence="10 11" key="1">
    <citation type="submission" date="2024-04" db="EMBL/GenBank/DDBJ databases">
        <title>Tritrichomonas musculus Genome.</title>
        <authorList>
            <person name="Alves-Ferreira E."/>
            <person name="Grigg M."/>
            <person name="Lorenzi H."/>
            <person name="Galac M."/>
        </authorList>
    </citation>
    <scope>NUCLEOTIDE SEQUENCE [LARGE SCALE GENOMIC DNA]</scope>
    <source>
        <strain evidence="10 11">EAF2021</strain>
    </source>
</reference>
<feature type="binding site" evidence="7">
    <location>
        <position position="552"/>
    </location>
    <ligand>
        <name>ATP</name>
        <dbReference type="ChEBI" id="CHEBI:30616"/>
    </ligand>
</feature>
<accession>A0ABR2HGR0</accession>
<keyword evidence="11" id="KW-1185">Reference proteome</keyword>
<dbReference type="PROSITE" id="PS00107">
    <property type="entry name" value="PROTEIN_KINASE_ATP"/>
    <property type="match status" value="1"/>
</dbReference>
<evidence type="ECO:0000256" key="2">
    <source>
        <dbReference type="ARBA" id="ARBA00022679"/>
    </source>
</evidence>
<feature type="compositionally biased region" description="Basic and acidic residues" evidence="8">
    <location>
        <begin position="494"/>
        <end position="504"/>
    </location>
</feature>
<dbReference type="PANTHER" id="PTHR24345:SF0">
    <property type="entry name" value="CELL CYCLE SERINE_THREONINE-PROTEIN KINASE CDC5_MSD2"/>
    <property type="match status" value="1"/>
</dbReference>
<evidence type="ECO:0000256" key="3">
    <source>
        <dbReference type="ARBA" id="ARBA00022741"/>
    </source>
</evidence>
<comment type="caution">
    <text evidence="10">The sequence shown here is derived from an EMBL/GenBank/DDBJ whole genome shotgun (WGS) entry which is preliminary data.</text>
</comment>
<name>A0ABR2HGR0_9EUKA</name>
<dbReference type="PROSITE" id="PS50012">
    <property type="entry name" value="RCC1_3"/>
    <property type="match status" value="1"/>
</dbReference>
<feature type="domain" description="Protein kinase" evidence="9">
    <location>
        <begin position="526"/>
        <end position="774"/>
    </location>
</feature>